<dbReference type="EMBL" id="CP041614">
    <property type="protein sequence ID" value="QDO85433.1"/>
    <property type="molecule type" value="Genomic_DNA"/>
</dbReference>
<organism evidence="2 3">
    <name type="scientific">Shewanella psychropiezotolerans</name>
    <dbReference type="NCBI Taxonomy" id="2593655"/>
    <lineage>
        <taxon>Bacteria</taxon>
        <taxon>Pseudomonadati</taxon>
        <taxon>Pseudomonadota</taxon>
        <taxon>Gammaproteobacteria</taxon>
        <taxon>Alteromonadales</taxon>
        <taxon>Shewanellaceae</taxon>
        <taxon>Shewanella</taxon>
    </lineage>
</organism>
<protein>
    <submittedName>
        <fullName evidence="2">Uncharacterized protein</fullName>
    </submittedName>
</protein>
<evidence type="ECO:0000313" key="2">
    <source>
        <dbReference type="EMBL" id="QDO85433.1"/>
    </source>
</evidence>
<evidence type="ECO:0000313" key="3">
    <source>
        <dbReference type="Proteomes" id="UP000315947"/>
    </source>
</evidence>
<dbReference type="Proteomes" id="UP000315947">
    <property type="component" value="Chromosome"/>
</dbReference>
<evidence type="ECO:0000256" key="1">
    <source>
        <dbReference type="SAM" id="MobiDB-lite"/>
    </source>
</evidence>
<accession>A0ABX5X271</accession>
<keyword evidence="3" id="KW-1185">Reference proteome</keyword>
<gene>
    <name evidence="2" type="ORF">FM037_21995</name>
</gene>
<proteinExistence type="predicted"/>
<reference evidence="2 3" key="1">
    <citation type="submission" date="2019-07" db="EMBL/GenBank/DDBJ databases">
        <title>Shewanella sp. YLB-06 whole genomic sequence.</title>
        <authorList>
            <person name="Yu L."/>
        </authorList>
    </citation>
    <scope>NUCLEOTIDE SEQUENCE [LARGE SCALE GENOMIC DNA]</scope>
    <source>
        <strain evidence="2 3">YLB-06</strain>
    </source>
</reference>
<sequence length="184" mass="21830">MLRPISLAIPQRTERVSEVTRGQQTREDFKPRRVKEVSQPDKRAKKYPRLFRVERKPLTFQQQGQFAKQLNSYQLKALRNWQGFSDSLLDIESLNDAQRWILNAARVCEHLYPRALRKLLKKHIDEFQLTEDMNVDSQTVQQLLAYEHNLDGLLSILVLCRRYDKRKSAKRKSDEQELDNNGHK</sequence>
<feature type="region of interest" description="Disordered" evidence="1">
    <location>
        <begin position="13"/>
        <end position="41"/>
    </location>
</feature>
<name>A0ABX5X271_9GAMM</name>